<dbReference type="EMBL" id="AP025943">
    <property type="protein sequence ID" value="BDL44624.1"/>
    <property type="molecule type" value="Genomic_DNA"/>
</dbReference>
<proteinExistence type="inferred from homology"/>
<sequence length="107" mass="11332">MYVSTLETTPGQSIEKVLGHVTGNAVKARHVGSDIMASLKTLVGGEITQYSQLMNDTRALAIERMQENAQAMGANAVIGLRFASSEIGQGLSELLAYGTAVVLRPEP</sequence>
<dbReference type="RefSeq" id="WP_067573515.1">
    <property type="nucleotide sequence ID" value="NZ_AP025943.1"/>
</dbReference>
<dbReference type="InterPro" id="IPR002765">
    <property type="entry name" value="UPF0145_YbjQ-like"/>
</dbReference>
<evidence type="ECO:0000256" key="1">
    <source>
        <dbReference type="ARBA" id="ARBA00010751"/>
    </source>
</evidence>
<accession>A0ABM7ZIL3</accession>
<name>A0ABM7ZIL3_9BACT</name>
<evidence type="ECO:0000256" key="2">
    <source>
        <dbReference type="HAMAP-Rule" id="MF_00338"/>
    </source>
</evidence>
<reference evidence="3" key="1">
    <citation type="submission" date="2022-06" db="EMBL/GenBank/DDBJ databases">
        <title>Akkermansia biwalacus sp. nov., an anaerobic mucin-degrading bacterium isolated from human intestine.</title>
        <authorList>
            <person name="Kobayashi Y."/>
            <person name="Inoue S."/>
            <person name="Kawahara T."/>
            <person name="Kohda N."/>
        </authorList>
    </citation>
    <scope>NUCLEOTIDE SEQUENCE</scope>
    <source>
        <strain evidence="3">WON2089</strain>
    </source>
</reference>
<evidence type="ECO:0000313" key="4">
    <source>
        <dbReference type="Proteomes" id="UP001062263"/>
    </source>
</evidence>
<dbReference type="Gene3D" id="3.30.110.70">
    <property type="entry name" value="Hypothetical protein apc22750. Chain B"/>
    <property type="match status" value="1"/>
</dbReference>
<dbReference type="Proteomes" id="UP001062263">
    <property type="component" value="Chromosome"/>
</dbReference>
<evidence type="ECO:0000313" key="3">
    <source>
        <dbReference type="EMBL" id="BDL44624.1"/>
    </source>
</evidence>
<comment type="similarity">
    <text evidence="1 2">Belongs to the UPF0145 family.</text>
</comment>
<dbReference type="HAMAP" id="MF_00338">
    <property type="entry name" value="UPF0145"/>
    <property type="match status" value="1"/>
</dbReference>
<gene>
    <name evidence="3" type="ORF">Abiwalacus_21980</name>
</gene>
<organism evidence="3 4">
    <name type="scientific">Akkermansia biwaensis</name>
    <dbReference type="NCBI Taxonomy" id="2946555"/>
    <lineage>
        <taxon>Bacteria</taxon>
        <taxon>Pseudomonadati</taxon>
        <taxon>Verrucomicrobiota</taxon>
        <taxon>Verrucomicrobiia</taxon>
        <taxon>Verrucomicrobiales</taxon>
        <taxon>Akkermansiaceae</taxon>
        <taxon>Akkermansia</taxon>
    </lineage>
</organism>
<dbReference type="Pfam" id="PF01906">
    <property type="entry name" value="YbjQ_1"/>
    <property type="match status" value="1"/>
</dbReference>
<dbReference type="PANTHER" id="PTHR34068:SF2">
    <property type="entry name" value="UPF0145 PROTEIN SCO3412"/>
    <property type="match status" value="1"/>
</dbReference>
<dbReference type="PANTHER" id="PTHR34068">
    <property type="entry name" value="UPF0145 PROTEIN YBJQ"/>
    <property type="match status" value="1"/>
</dbReference>
<dbReference type="SUPFAM" id="SSF117782">
    <property type="entry name" value="YbjQ-like"/>
    <property type="match status" value="1"/>
</dbReference>
<protein>
    <recommendedName>
        <fullName evidence="2">UPF0145 protein Abiwalacus_21980</fullName>
    </recommendedName>
</protein>
<dbReference type="InterPro" id="IPR035439">
    <property type="entry name" value="UPF0145_dom_sf"/>
</dbReference>
<keyword evidence="4" id="KW-1185">Reference proteome</keyword>